<keyword evidence="8" id="KW-1185">Reference proteome</keyword>
<keyword evidence="2" id="KW-0479">Metal-binding</keyword>
<evidence type="ECO:0000259" key="6">
    <source>
        <dbReference type="Pfam" id="PF14226"/>
    </source>
</evidence>
<dbReference type="SUPFAM" id="SSF51197">
    <property type="entry name" value="Clavaminate synthase-like"/>
    <property type="match status" value="1"/>
</dbReference>
<dbReference type="Proteomes" id="UP001318860">
    <property type="component" value="Unassembled WGS sequence"/>
</dbReference>
<accession>A0ABR0UMP1</accession>
<feature type="domain" description="Isopenicillin N synthase-like Fe(2+) 2OG dioxygenase" evidence="5">
    <location>
        <begin position="176"/>
        <end position="241"/>
    </location>
</feature>
<comment type="similarity">
    <text evidence="1">Belongs to the iron/ascorbate-dependent oxidoreductase family.</text>
</comment>
<evidence type="ECO:0000256" key="2">
    <source>
        <dbReference type="ARBA" id="ARBA00022723"/>
    </source>
</evidence>
<evidence type="ECO:0000313" key="7">
    <source>
        <dbReference type="EMBL" id="KAK6123240.1"/>
    </source>
</evidence>
<comment type="caution">
    <text evidence="7">The sequence shown here is derived from an EMBL/GenBank/DDBJ whole genome shotgun (WGS) entry which is preliminary data.</text>
</comment>
<proteinExistence type="inferred from homology"/>
<dbReference type="InterPro" id="IPR044861">
    <property type="entry name" value="IPNS-like_FE2OG_OXY"/>
</dbReference>
<evidence type="ECO:0000256" key="3">
    <source>
        <dbReference type="ARBA" id="ARBA00023002"/>
    </source>
</evidence>
<keyword evidence="4" id="KW-0408">Iron</keyword>
<feature type="domain" description="Non-haem dioxygenase N-terminal" evidence="6">
    <location>
        <begin position="8"/>
        <end position="98"/>
    </location>
</feature>
<evidence type="ECO:0000256" key="1">
    <source>
        <dbReference type="ARBA" id="ARBA00008056"/>
    </source>
</evidence>
<reference evidence="7 8" key="1">
    <citation type="journal article" date="2021" name="Comput. Struct. Biotechnol. J.">
        <title>De novo genome assembly of the potent medicinal plant Rehmannia glutinosa using nanopore technology.</title>
        <authorList>
            <person name="Ma L."/>
            <person name="Dong C."/>
            <person name="Song C."/>
            <person name="Wang X."/>
            <person name="Zheng X."/>
            <person name="Niu Y."/>
            <person name="Chen S."/>
            <person name="Feng W."/>
        </authorList>
    </citation>
    <scope>NUCLEOTIDE SEQUENCE [LARGE SCALE GENOMIC DNA]</scope>
    <source>
        <strain evidence="7">DH-2019</strain>
    </source>
</reference>
<name>A0ABR0UMP1_REHGL</name>
<evidence type="ECO:0000256" key="4">
    <source>
        <dbReference type="ARBA" id="ARBA00023004"/>
    </source>
</evidence>
<dbReference type="PANTHER" id="PTHR10209">
    <property type="entry name" value="OXIDOREDUCTASE, 2OG-FE II OXYGENASE FAMILY PROTEIN"/>
    <property type="match status" value="1"/>
</dbReference>
<dbReference type="InterPro" id="IPR027443">
    <property type="entry name" value="IPNS-like_sf"/>
</dbReference>
<organism evidence="7 8">
    <name type="scientific">Rehmannia glutinosa</name>
    <name type="common">Chinese foxglove</name>
    <dbReference type="NCBI Taxonomy" id="99300"/>
    <lineage>
        <taxon>Eukaryota</taxon>
        <taxon>Viridiplantae</taxon>
        <taxon>Streptophyta</taxon>
        <taxon>Embryophyta</taxon>
        <taxon>Tracheophyta</taxon>
        <taxon>Spermatophyta</taxon>
        <taxon>Magnoliopsida</taxon>
        <taxon>eudicotyledons</taxon>
        <taxon>Gunneridae</taxon>
        <taxon>Pentapetalae</taxon>
        <taxon>asterids</taxon>
        <taxon>lamiids</taxon>
        <taxon>Lamiales</taxon>
        <taxon>Orobanchaceae</taxon>
        <taxon>Rehmannieae</taxon>
        <taxon>Rehmannia</taxon>
    </lineage>
</organism>
<keyword evidence="3" id="KW-0560">Oxidoreductase</keyword>
<dbReference type="EMBL" id="JABTTQ020002589">
    <property type="protein sequence ID" value="KAK6123240.1"/>
    <property type="molecule type" value="Genomic_DNA"/>
</dbReference>
<gene>
    <name evidence="7" type="ORF">DH2020_043019</name>
</gene>
<protein>
    <recommendedName>
        <fullName evidence="9">Fe2OG dioxygenase domain-containing protein</fullName>
    </recommendedName>
</protein>
<dbReference type="InterPro" id="IPR026992">
    <property type="entry name" value="DIOX_N"/>
</dbReference>
<dbReference type="PANTHER" id="PTHR10209:SF732">
    <property type="entry name" value="FLAVONOL SYNTHASE_FLAVANONE 3-HYDROXYLASE-LIKE"/>
    <property type="match status" value="1"/>
</dbReference>
<evidence type="ECO:0000313" key="8">
    <source>
        <dbReference type="Proteomes" id="UP001318860"/>
    </source>
</evidence>
<dbReference type="Pfam" id="PF03171">
    <property type="entry name" value="2OG-FeII_Oxy"/>
    <property type="match status" value="1"/>
</dbReference>
<evidence type="ECO:0000259" key="5">
    <source>
        <dbReference type="Pfam" id="PF03171"/>
    </source>
</evidence>
<evidence type="ECO:0008006" key="9">
    <source>
        <dbReference type="Google" id="ProtNLM"/>
    </source>
</evidence>
<sequence length="254" mass="28283">MGNLANTIPTVDLSVFLRSDGDEAAKKAAKEIISRACAEYGFLQVVSHGIPLELMSRAMDLCKTFFGLPDEEKLKSIPRAGSPVPAGYGKQPDQSADKNEYLLMLPPNNCNNVSPNNPPGFRAAMEGMFTYFRLTGELIETILNDCLGLPTNFLKEYNQDRSWDLMSAKRYFTATETENIGISRHEDGNVITFIFQDDVGGLEVLRDGQWIPVVPSQAQGTLVVNVGDVIQASFDFRYISSWQNCKISRARWEN</sequence>
<dbReference type="Pfam" id="PF14226">
    <property type="entry name" value="DIOX_N"/>
    <property type="match status" value="1"/>
</dbReference>
<dbReference type="Gene3D" id="2.60.120.330">
    <property type="entry name" value="B-lactam Antibiotic, Isopenicillin N Synthase, Chain"/>
    <property type="match status" value="1"/>
</dbReference>